<dbReference type="InterPro" id="IPR036397">
    <property type="entry name" value="RNaseH_sf"/>
</dbReference>
<dbReference type="RefSeq" id="WP_173135803.1">
    <property type="nucleotide sequence ID" value="NZ_JABRWJ010000052.1"/>
</dbReference>
<dbReference type="Pfam" id="PF13683">
    <property type="entry name" value="rve_3"/>
    <property type="match status" value="1"/>
</dbReference>
<evidence type="ECO:0000313" key="3">
    <source>
        <dbReference type="Proteomes" id="UP000737171"/>
    </source>
</evidence>
<dbReference type="Proteomes" id="UP000737171">
    <property type="component" value="Unassembled WGS sequence"/>
</dbReference>
<dbReference type="PROSITE" id="PS50994">
    <property type="entry name" value="INTEGRASE"/>
    <property type="match status" value="1"/>
</dbReference>
<dbReference type="EMBL" id="JABRWJ010000052">
    <property type="protein sequence ID" value="NRF72494.1"/>
    <property type="molecule type" value="Genomic_DNA"/>
</dbReference>
<evidence type="ECO:0000259" key="1">
    <source>
        <dbReference type="PROSITE" id="PS50994"/>
    </source>
</evidence>
<dbReference type="InterPro" id="IPR001584">
    <property type="entry name" value="Integrase_cat-core"/>
</dbReference>
<evidence type="ECO:0000313" key="2">
    <source>
        <dbReference type="EMBL" id="NRF72494.1"/>
    </source>
</evidence>
<name>A0ABX2EVC4_9BURK</name>
<comment type="caution">
    <text evidence="2">The sequence shown here is derived from an EMBL/GenBank/DDBJ whole genome shotgun (WGS) entry which is preliminary data.</text>
</comment>
<dbReference type="Gene3D" id="3.30.420.10">
    <property type="entry name" value="Ribonuclease H-like superfamily/Ribonuclease H"/>
    <property type="match status" value="1"/>
</dbReference>
<keyword evidence="3" id="KW-1185">Reference proteome</keyword>
<dbReference type="SUPFAM" id="SSF53098">
    <property type="entry name" value="Ribonuclease H-like"/>
    <property type="match status" value="1"/>
</dbReference>
<dbReference type="PANTHER" id="PTHR35004">
    <property type="entry name" value="TRANSPOSASE RV3428C-RELATED"/>
    <property type="match status" value="1"/>
</dbReference>
<dbReference type="PANTHER" id="PTHR35004:SF6">
    <property type="entry name" value="TRANSPOSASE"/>
    <property type="match status" value="1"/>
</dbReference>
<dbReference type="InterPro" id="IPR009057">
    <property type="entry name" value="Homeodomain-like_sf"/>
</dbReference>
<dbReference type="InterPro" id="IPR012337">
    <property type="entry name" value="RNaseH-like_sf"/>
</dbReference>
<protein>
    <submittedName>
        <fullName evidence="2">Transposase</fullName>
    </submittedName>
</protein>
<reference evidence="2 3" key="1">
    <citation type="submission" date="2020-05" db="EMBL/GenBank/DDBJ databases">
        <title>Aquincola sp. isolate from soil.</title>
        <authorList>
            <person name="Han J."/>
            <person name="Kim D.-U."/>
        </authorList>
    </citation>
    <scope>NUCLEOTIDE SEQUENCE [LARGE SCALE GENOMIC DNA]</scope>
    <source>
        <strain evidence="2 3">S2</strain>
    </source>
</reference>
<organism evidence="2 3">
    <name type="scientific">Pseudaquabacterium terrae</name>
    <dbReference type="NCBI Taxonomy" id="2732868"/>
    <lineage>
        <taxon>Bacteria</taxon>
        <taxon>Pseudomonadati</taxon>
        <taxon>Pseudomonadota</taxon>
        <taxon>Betaproteobacteria</taxon>
        <taxon>Burkholderiales</taxon>
        <taxon>Sphaerotilaceae</taxon>
        <taxon>Pseudaquabacterium</taxon>
    </lineage>
</organism>
<dbReference type="SUPFAM" id="SSF46689">
    <property type="entry name" value="Homeodomain-like"/>
    <property type="match status" value="1"/>
</dbReference>
<proteinExistence type="predicted"/>
<dbReference type="Pfam" id="PF13551">
    <property type="entry name" value="HTH_29"/>
    <property type="match status" value="1"/>
</dbReference>
<gene>
    <name evidence="2" type="ORF">HLB44_36670</name>
</gene>
<accession>A0ABX2EVC4</accession>
<sequence length="403" mass="46538">MPWKEVNPMDLRKQFIADFRRGKRTVMELCAMYGISRTTAYKWIERYELAGAAEAGGDWAKDRSRAAHVVHNKTAPEIEEALMRLRLRFPRWGARKLVHEVGLANPQWQMPGESTVCDMLKRRGLIESRPRRKAVGHPGKPSVPVLGPNDCWSADYKGQFRLGNGQYCYPLTVTDNHSRYLLACQGLEGTLLEPTKVVFTRVFKEYGLPRRIRTDNGVPFAAPTLGRLSQLSVWWIKLGILPELIQPGRPQQNGRHERMHKTLKDEVTKPAAYSPQGQQRKLNVFRHEYNELRPHESLDMSKPGQIYVPSSRAMPTRLLPMEYPDRYEVRKVSTAGGIRWGKQYVNVTSALVGEYVGLEAVEEGQWDVYFGMKKLGRLDERHMRIEDEWGRLRRCDRKPKQED</sequence>
<feature type="domain" description="Integrase catalytic" evidence="1">
    <location>
        <begin position="140"/>
        <end position="311"/>
    </location>
</feature>